<evidence type="ECO:0000259" key="1">
    <source>
        <dbReference type="PROSITE" id="PS50937"/>
    </source>
</evidence>
<organism evidence="2 3">
    <name type="scientific">Paraconexibacter antarcticus</name>
    <dbReference type="NCBI Taxonomy" id="2949664"/>
    <lineage>
        <taxon>Bacteria</taxon>
        <taxon>Bacillati</taxon>
        <taxon>Actinomycetota</taxon>
        <taxon>Thermoleophilia</taxon>
        <taxon>Solirubrobacterales</taxon>
        <taxon>Paraconexibacteraceae</taxon>
        <taxon>Paraconexibacter</taxon>
    </lineage>
</organism>
<feature type="domain" description="HTH merR-type" evidence="1">
    <location>
        <begin position="1"/>
        <end position="37"/>
    </location>
</feature>
<gene>
    <name evidence="2" type="ORF">NBH00_24375</name>
</gene>
<dbReference type="PROSITE" id="PS50937">
    <property type="entry name" value="HTH_MERR_2"/>
    <property type="match status" value="1"/>
</dbReference>
<protein>
    <submittedName>
        <fullName evidence="2">MerR family transcriptional regulator</fullName>
    </submittedName>
</protein>
<accession>A0ABY5DQZ7</accession>
<dbReference type="Proteomes" id="UP001056035">
    <property type="component" value="Chromosome"/>
</dbReference>
<dbReference type="EMBL" id="CP098502">
    <property type="protein sequence ID" value="UTI64461.1"/>
    <property type="molecule type" value="Genomic_DNA"/>
</dbReference>
<proteinExistence type="predicted"/>
<evidence type="ECO:0000313" key="2">
    <source>
        <dbReference type="EMBL" id="UTI64461.1"/>
    </source>
</evidence>
<dbReference type="Pfam" id="PF13411">
    <property type="entry name" value="MerR_1"/>
    <property type="match status" value="1"/>
</dbReference>
<name>A0ABY5DQZ7_9ACTN</name>
<dbReference type="InterPro" id="IPR009061">
    <property type="entry name" value="DNA-bd_dom_put_sf"/>
</dbReference>
<sequence length="286" mass="30810">MSPNTLRAWERRFGYPKPARTAGQHRMYTFGEVAALRDALKEGLSISSAVSRAQESLQADTQMLTGALNAYELTRADAAMAAALALRTVDRAVEEVLLPSLVELAGQHGEDSAPWSFSAQWAQDWLRRAQRMTPPPTRRMGILIGDATGGRIDLQDLHLRALELFLARAGARIITLPVSGVAGLGEALAAFRPDLVVVAGGSESDELVARWAYRARVSAGTLPVTLFHRSTSRVRTTGSQALSISPSAAHREILALLDSAARTEAPSLSTVDLYAAREALQERNAS</sequence>
<evidence type="ECO:0000313" key="3">
    <source>
        <dbReference type="Proteomes" id="UP001056035"/>
    </source>
</evidence>
<dbReference type="SUPFAM" id="SSF46955">
    <property type="entry name" value="Putative DNA-binding domain"/>
    <property type="match status" value="1"/>
</dbReference>
<dbReference type="Gene3D" id="1.10.1660.10">
    <property type="match status" value="1"/>
</dbReference>
<keyword evidence="3" id="KW-1185">Reference proteome</keyword>
<reference evidence="2 3" key="1">
    <citation type="submission" date="2022-06" db="EMBL/GenBank/DDBJ databases">
        <title>Paraconexibacter antarcticus.</title>
        <authorList>
            <person name="Kim C.S."/>
        </authorList>
    </citation>
    <scope>NUCLEOTIDE SEQUENCE [LARGE SCALE GENOMIC DNA]</scope>
    <source>
        <strain evidence="2 3">02-257</strain>
    </source>
</reference>
<dbReference type="InterPro" id="IPR000551">
    <property type="entry name" value="MerR-type_HTH_dom"/>
</dbReference>